<dbReference type="RefSeq" id="WP_209647871.1">
    <property type="nucleotide sequence ID" value="NZ_JAGINW010000001.1"/>
</dbReference>
<evidence type="ECO:0008006" key="4">
    <source>
        <dbReference type="Google" id="ProtNLM"/>
    </source>
</evidence>
<evidence type="ECO:0000256" key="1">
    <source>
        <dbReference type="SAM" id="MobiDB-lite"/>
    </source>
</evidence>
<dbReference type="EMBL" id="JAGINW010000001">
    <property type="protein sequence ID" value="MBP2331256.1"/>
    <property type="molecule type" value="Genomic_DNA"/>
</dbReference>
<protein>
    <recommendedName>
        <fullName evidence="4">ANTAR domain-containing protein</fullName>
    </recommendedName>
</protein>
<proteinExistence type="predicted"/>
<evidence type="ECO:0000313" key="3">
    <source>
        <dbReference type="Proteomes" id="UP001519332"/>
    </source>
</evidence>
<comment type="caution">
    <text evidence="2">The sequence shown here is derived from an EMBL/GenBank/DDBJ whole genome shotgun (WGS) entry which is preliminary data.</text>
</comment>
<name>A0ABS4U4Y2_9PSEU</name>
<gene>
    <name evidence="2" type="ORF">JOF56_011641</name>
</gene>
<dbReference type="Proteomes" id="UP001519332">
    <property type="component" value="Unassembled WGS sequence"/>
</dbReference>
<sequence>MTARKPKWFGGKGTRQPIGDASNDPIGTVRRSPDGRWIAIMWPSRPHPSTWAITDYAGAAGYEKPERIAHWPIVGSVPCSPAAGMPLNRHKEDSPDEQLDRVIGVVASEISAQDCYDAAKKGGFDVATLVGKAAEIAVETLRAKQKTH</sequence>
<organism evidence="2 3">
    <name type="scientific">Kibdelosporangium banguiense</name>
    <dbReference type="NCBI Taxonomy" id="1365924"/>
    <lineage>
        <taxon>Bacteria</taxon>
        <taxon>Bacillati</taxon>
        <taxon>Actinomycetota</taxon>
        <taxon>Actinomycetes</taxon>
        <taxon>Pseudonocardiales</taxon>
        <taxon>Pseudonocardiaceae</taxon>
        <taxon>Kibdelosporangium</taxon>
    </lineage>
</organism>
<feature type="region of interest" description="Disordered" evidence="1">
    <location>
        <begin position="1"/>
        <end position="30"/>
    </location>
</feature>
<accession>A0ABS4U4Y2</accession>
<reference evidence="2 3" key="1">
    <citation type="submission" date="2021-03" db="EMBL/GenBank/DDBJ databases">
        <title>Sequencing the genomes of 1000 actinobacteria strains.</title>
        <authorList>
            <person name="Klenk H.-P."/>
        </authorList>
    </citation>
    <scope>NUCLEOTIDE SEQUENCE [LARGE SCALE GENOMIC DNA]</scope>
    <source>
        <strain evidence="2 3">DSM 46670</strain>
    </source>
</reference>
<keyword evidence="3" id="KW-1185">Reference proteome</keyword>
<evidence type="ECO:0000313" key="2">
    <source>
        <dbReference type="EMBL" id="MBP2331256.1"/>
    </source>
</evidence>